<evidence type="ECO:0000313" key="4">
    <source>
        <dbReference type="EMBL" id="CAF3798115.1"/>
    </source>
</evidence>
<evidence type="ECO:0008006" key="6">
    <source>
        <dbReference type="Google" id="ProtNLM"/>
    </source>
</evidence>
<dbReference type="Proteomes" id="UP000682733">
    <property type="component" value="Unassembled WGS sequence"/>
</dbReference>
<name>A0A813S3Y1_9BILA</name>
<evidence type="ECO:0000313" key="1">
    <source>
        <dbReference type="EMBL" id="CAF0789591.1"/>
    </source>
</evidence>
<dbReference type="InterPro" id="IPR009069">
    <property type="entry name" value="Cys_alpha_HP_mot_SF"/>
</dbReference>
<dbReference type="EMBL" id="CAJNOQ010000339">
    <property type="protein sequence ID" value="CAF0789591.1"/>
    <property type="molecule type" value="Genomic_DNA"/>
</dbReference>
<dbReference type="Proteomes" id="UP000681722">
    <property type="component" value="Unassembled WGS sequence"/>
</dbReference>
<dbReference type="EMBL" id="CAJOBC010000339">
    <property type="protein sequence ID" value="CAF3573729.1"/>
    <property type="molecule type" value="Genomic_DNA"/>
</dbReference>
<dbReference type="EMBL" id="CAJOBA010007289">
    <property type="protein sequence ID" value="CAF3798115.1"/>
    <property type="molecule type" value="Genomic_DNA"/>
</dbReference>
<dbReference type="EMBL" id="CAJNOK010007278">
    <property type="protein sequence ID" value="CAF1029826.1"/>
    <property type="molecule type" value="Genomic_DNA"/>
</dbReference>
<dbReference type="Gene3D" id="1.10.287.1130">
    <property type="entry name" value="CytochromE C oxidase copper chaperone"/>
    <property type="match status" value="1"/>
</dbReference>
<accession>A0A813S3Y1</accession>
<dbReference type="Proteomes" id="UP000663829">
    <property type="component" value="Unassembled WGS sequence"/>
</dbReference>
<dbReference type="Proteomes" id="UP000677228">
    <property type="component" value="Unassembled WGS sequence"/>
</dbReference>
<proteinExistence type="predicted"/>
<comment type="caution">
    <text evidence="1">The sequence shown here is derived from an EMBL/GenBank/DDBJ whole genome shotgun (WGS) entry which is preliminary data.</text>
</comment>
<evidence type="ECO:0000313" key="3">
    <source>
        <dbReference type="EMBL" id="CAF3573729.1"/>
    </source>
</evidence>
<keyword evidence="5" id="KW-1185">Reference proteome</keyword>
<dbReference type="AlphaFoldDB" id="A0A813S3Y1"/>
<organism evidence="1 5">
    <name type="scientific">Didymodactylos carnosus</name>
    <dbReference type="NCBI Taxonomy" id="1234261"/>
    <lineage>
        <taxon>Eukaryota</taxon>
        <taxon>Metazoa</taxon>
        <taxon>Spiralia</taxon>
        <taxon>Gnathifera</taxon>
        <taxon>Rotifera</taxon>
        <taxon>Eurotatoria</taxon>
        <taxon>Bdelloidea</taxon>
        <taxon>Philodinida</taxon>
        <taxon>Philodinidae</taxon>
        <taxon>Didymodactylos</taxon>
    </lineage>
</organism>
<dbReference type="SUPFAM" id="SSF47072">
    <property type="entry name" value="Cysteine alpha-hairpin motif"/>
    <property type="match status" value="1"/>
</dbReference>
<evidence type="ECO:0000313" key="2">
    <source>
        <dbReference type="EMBL" id="CAF1029826.1"/>
    </source>
</evidence>
<sequence>MNIMLTCLKAADYDNYACEQEVQKFYACVQEYDTNNAVVKNMVKADSDQAHKFKNKRGQPAWLTNKLLKEYPTPTKIE</sequence>
<dbReference type="OrthoDB" id="5825849at2759"/>
<reference evidence="1" key="1">
    <citation type="submission" date="2021-02" db="EMBL/GenBank/DDBJ databases">
        <authorList>
            <person name="Nowell W R."/>
        </authorList>
    </citation>
    <scope>NUCLEOTIDE SEQUENCE</scope>
</reference>
<protein>
    <recommendedName>
        <fullName evidence="6">CHCH domain-containing protein</fullName>
    </recommendedName>
</protein>
<gene>
    <name evidence="1" type="ORF">GPM918_LOCUS2927</name>
    <name evidence="2" type="ORF">OVA965_LOCUS15931</name>
    <name evidence="3" type="ORF">SRO942_LOCUS2927</name>
    <name evidence="4" type="ORF">TMI583_LOCUS15940</name>
</gene>
<evidence type="ECO:0000313" key="5">
    <source>
        <dbReference type="Proteomes" id="UP000663829"/>
    </source>
</evidence>